<name>A0ABU1WE99_9GAMM</name>
<comment type="caution">
    <text evidence="2">The sequence shown here is derived from an EMBL/GenBank/DDBJ whole genome shotgun (WGS) entry which is preliminary data.</text>
</comment>
<keyword evidence="3" id="KW-1185">Reference proteome</keyword>
<protein>
    <recommendedName>
        <fullName evidence="4">Carboxypeptidase regulatory-like domain-containing protein</fullName>
    </recommendedName>
</protein>
<feature type="signal peptide" evidence="1">
    <location>
        <begin position="1"/>
        <end position="24"/>
    </location>
</feature>
<proteinExistence type="predicted"/>
<evidence type="ECO:0000313" key="2">
    <source>
        <dbReference type="EMBL" id="MDR7135943.1"/>
    </source>
</evidence>
<reference evidence="2 3" key="1">
    <citation type="submission" date="2023-07" db="EMBL/GenBank/DDBJ databases">
        <title>Sorghum-associated microbial communities from plants grown in Nebraska, USA.</title>
        <authorList>
            <person name="Schachtman D."/>
        </authorList>
    </citation>
    <scope>NUCLEOTIDE SEQUENCE [LARGE SCALE GENOMIC DNA]</scope>
    <source>
        <strain evidence="2 3">BE198</strain>
    </source>
</reference>
<dbReference type="RefSeq" id="WP_310064025.1">
    <property type="nucleotide sequence ID" value="NZ_JAVDVY010000003.1"/>
</dbReference>
<organism evidence="2 3">
    <name type="scientific">Lysobacter niastensis</name>
    <dbReference type="NCBI Taxonomy" id="380629"/>
    <lineage>
        <taxon>Bacteria</taxon>
        <taxon>Pseudomonadati</taxon>
        <taxon>Pseudomonadota</taxon>
        <taxon>Gammaproteobacteria</taxon>
        <taxon>Lysobacterales</taxon>
        <taxon>Lysobacteraceae</taxon>
        <taxon>Lysobacter</taxon>
    </lineage>
</organism>
<keyword evidence="1" id="KW-0732">Signal</keyword>
<dbReference type="PROSITE" id="PS51257">
    <property type="entry name" value="PROKAR_LIPOPROTEIN"/>
    <property type="match status" value="1"/>
</dbReference>
<evidence type="ECO:0000256" key="1">
    <source>
        <dbReference type="SAM" id="SignalP"/>
    </source>
</evidence>
<sequence>MIRIRQRFAARVAACLLLPLLATGCNEIKDIGEELGWIKREEARTLPVEATSLASHWIPANSAVDATSQARWSEHWWHWVGQFSDQAPYLDVDGSRCAQHQGQGPVWFLAGTDGNFDAVRDCRIPAGKHLFVPLITWVVTHDLPNDGMSCADKQARAKRFADHVVSGLVLLDGRPVGELQRMRVAGGDCFASPDGLSGASDGYWLMLKPLPPGKHQLAVAATFRDGPRQTMQNFRYELEVDGEPGDVAGAVQ</sequence>
<dbReference type="EMBL" id="JAVDVY010000003">
    <property type="protein sequence ID" value="MDR7135943.1"/>
    <property type="molecule type" value="Genomic_DNA"/>
</dbReference>
<feature type="chain" id="PRO_5046235515" description="Carboxypeptidase regulatory-like domain-containing protein" evidence="1">
    <location>
        <begin position="25"/>
        <end position="252"/>
    </location>
</feature>
<gene>
    <name evidence="2" type="ORF">J2X06_003161</name>
</gene>
<evidence type="ECO:0000313" key="3">
    <source>
        <dbReference type="Proteomes" id="UP001251524"/>
    </source>
</evidence>
<dbReference type="Proteomes" id="UP001251524">
    <property type="component" value="Unassembled WGS sequence"/>
</dbReference>
<evidence type="ECO:0008006" key="4">
    <source>
        <dbReference type="Google" id="ProtNLM"/>
    </source>
</evidence>
<accession>A0ABU1WE99</accession>